<comment type="similarity">
    <text evidence="2">Belongs to the Mediator complex subunit 30 family.</text>
</comment>
<dbReference type="EMBL" id="JAPWDV010000001">
    <property type="protein sequence ID" value="KAJ6223109.1"/>
    <property type="molecule type" value="Genomic_DNA"/>
</dbReference>
<dbReference type="GO" id="GO:0016592">
    <property type="term" value="C:mediator complex"/>
    <property type="evidence" value="ECO:0007669"/>
    <property type="project" value="TreeGrafter"/>
</dbReference>
<feature type="region of interest" description="Disordered" evidence="10">
    <location>
        <begin position="222"/>
        <end position="252"/>
    </location>
</feature>
<name>A0A9Q0MCC6_BLOTA</name>
<evidence type="ECO:0000256" key="7">
    <source>
        <dbReference type="ARBA" id="ARBA00023242"/>
    </source>
</evidence>
<feature type="compositionally biased region" description="Low complexity" evidence="10">
    <location>
        <begin position="16"/>
        <end position="26"/>
    </location>
</feature>
<dbReference type="OrthoDB" id="10067025at2759"/>
<dbReference type="PANTHER" id="PTHR31705:SF4">
    <property type="entry name" value="MEDIATOR OF RNA POLYMERASE II TRANSCRIPTION SUBUNIT 30"/>
    <property type="match status" value="1"/>
</dbReference>
<dbReference type="Proteomes" id="UP001142055">
    <property type="component" value="Chromosome 1"/>
</dbReference>
<reference evidence="11" key="1">
    <citation type="submission" date="2022-12" db="EMBL/GenBank/DDBJ databases">
        <title>Genome assemblies of Blomia tropicalis.</title>
        <authorList>
            <person name="Cui Y."/>
        </authorList>
    </citation>
    <scope>NUCLEOTIDE SEQUENCE</scope>
    <source>
        <tissue evidence="11">Adult mites</tissue>
    </source>
</reference>
<comment type="caution">
    <text evidence="11">The sequence shown here is derived from an EMBL/GenBank/DDBJ whole genome shotgun (WGS) entry which is preliminary data.</text>
</comment>
<dbReference type="AlphaFoldDB" id="A0A9Q0MCC6"/>
<organism evidence="11 12">
    <name type="scientific">Blomia tropicalis</name>
    <name type="common">Mite</name>
    <dbReference type="NCBI Taxonomy" id="40697"/>
    <lineage>
        <taxon>Eukaryota</taxon>
        <taxon>Metazoa</taxon>
        <taxon>Ecdysozoa</taxon>
        <taxon>Arthropoda</taxon>
        <taxon>Chelicerata</taxon>
        <taxon>Arachnida</taxon>
        <taxon>Acari</taxon>
        <taxon>Acariformes</taxon>
        <taxon>Sarcoptiformes</taxon>
        <taxon>Astigmata</taxon>
        <taxon>Glycyphagoidea</taxon>
        <taxon>Echimyopodidae</taxon>
        <taxon>Blomia</taxon>
    </lineage>
</organism>
<keyword evidence="12" id="KW-1185">Reference proteome</keyword>
<evidence type="ECO:0000256" key="8">
    <source>
        <dbReference type="ARBA" id="ARBA00025687"/>
    </source>
</evidence>
<comment type="function">
    <text evidence="8">Component of the Mediator complex, a coactivator involved in the regulated transcription of nearly all RNA polymerase II-dependent genes. Mediator functions as a bridge to convey information from gene-specific regulatory proteins to the basal RNA polymerase II transcription machinery. Mediator is recruited to promoters by direct interactions with regulatory proteins and serves as a scaffold for the assembly of a functional preinitiation complex with RNA polymerase II and the general transcription factors.</text>
</comment>
<dbReference type="GO" id="GO:0045893">
    <property type="term" value="P:positive regulation of DNA-templated transcription"/>
    <property type="evidence" value="ECO:0007669"/>
    <property type="project" value="TreeGrafter"/>
</dbReference>
<keyword evidence="4" id="KW-0805">Transcription regulation</keyword>
<evidence type="ECO:0000256" key="4">
    <source>
        <dbReference type="ARBA" id="ARBA00023015"/>
    </source>
</evidence>
<comment type="subcellular location">
    <subcellularLocation>
        <location evidence="1">Nucleus</location>
    </subcellularLocation>
</comment>
<feature type="compositionally biased region" description="Basic and acidic residues" evidence="10">
    <location>
        <begin position="228"/>
        <end position="252"/>
    </location>
</feature>
<evidence type="ECO:0000313" key="12">
    <source>
        <dbReference type="Proteomes" id="UP001142055"/>
    </source>
</evidence>
<dbReference type="Pfam" id="PF11315">
    <property type="entry name" value="Med30"/>
    <property type="match status" value="2"/>
</dbReference>
<evidence type="ECO:0000313" key="11">
    <source>
        <dbReference type="EMBL" id="KAJ6223109.1"/>
    </source>
</evidence>
<evidence type="ECO:0000256" key="10">
    <source>
        <dbReference type="SAM" id="MobiDB-lite"/>
    </source>
</evidence>
<evidence type="ECO:0000256" key="5">
    <source>
        <dbReference type="ARBA" id="ARBA00023159"/>
    </source>
</evidence>
<keyword evidence="6" id="KW-0804">Transcription</keyword>
<keyword evidence="5" id="KW-0010">Activator</keyword>
<evidence type="ECO:0000256" key="1">
    <source>
        <dbReference type="ARBA" id="ARBA00004123"/>
    </source>
</evidence>
<dbReference type="InterPro" id="IPR021019">
    <property type="entry name" value="Mediator_Med30_met"/>
</dbReference>
<sequence length="305" mass="34258">MNQRNVSGGKPMAMLQSPQTPQQPQTQMGLVGSGGMIGANGPQQQPISVGGHQTNPLAGNLHNSMATPTPSSSMNAHQVHQQQQVQSKLPMGHHQASLLPPQHPVPGGNQMPSQVQPQQPMGVNQPVTLLCRFGADFVQEICCKSLDLLQHLRTMGVNQCVNNPAQQEDRKTKIKECMYHINLYMRRVRLLHDRVGDFYQQAEYAINTPDLLENIIPLIEDDQNGTGNKDDSPDENLNKDKSHSYDYPKIPEERLRNNSRLQALQTEHAELTQLAQLKNRQLKEIIDHLRKLVWDINSMLSMRKS</sequence>
<protein>
    <recommendedName>
        <fullName evidence="3">Mediator of RNA polymerase II transcription subunit 30</fullName>
    </recommendedName>
    <alternativeName>
        <fullName evidence="9">Mediator complex subunit 30</fullName>
    </alternativeName>
</protein>
<evidence type="ECO:0000256" key="2">
    <source>
        <dbReference type="ARBA" id="ARBA00010606"/>
    </source>
</evidence>
<proteinExistence type="inferred from homology"/>
<evidence type="ECO:0000256" key="9">
    <source>
        <dbReference type="ARBA" id="ARBA00031981"/>
    </source>
</evidence>
<keyword evidence="7" id="KW-0539">Nucleus</keyword>
<evidence type="ECO:0000256" key="6">
    <source>
        <dbReference type="ARBA" id="ARBA00023163"/>
    </source>
</evidence>
<dbReference type="PANTHER" id="PTHR31705">
    <property type="entry name" value="MEDIATOR OF RNA POLYMERASE II TRANSCRIPTION SUBUNIT 30"/>
    <property type="match status" value="1"/>
</dbReference>
<gene>
    <name evidence="11" type="ORF">RDWZM_001654</name>
</gene>
<accession>A0A9Q0MCC6</accession>
<feature type="region of interest" description="Disordered" evidence="10">
    <location>
        <begin position="1"/>
        <end position="26"/>
    </location>
</feature>
<feature type="region of interest" description="Disordered" evidence="10">
    <location>
        <begin position="63"/>
        <end position="84"/>
    </location>
</feature>
<evidence type="ECO:0000256" key="3">
    <source>
        <dbReference type="ARBA" id="ARBA00019664"/>
    </source>
</evidence>
<dbReference type="GO" id="GO:0003712">
    <property type="term" value="F:transcription coregulator activity"/>
    <property type="evidence" value="ECO:0007669"/>
    <property type="project" value="TreeGrafter"/>
</dbReference>
<dbReference type="OMA" id="HRGQFNP"/>
<feature type="compositionally biased region" description="Polar residues" evidence="10">
    <location>
        <begin position="63"/>
        <end position="76"/>
    </location>
</feature>